<dbReference type="EMBL" id="BK014728">
    <property type="protein sequence ID" value="DAD73046.1"/>
    <property type="molecule type" value="Genomic_DNA"/>
</dbReference>
<proteinExistence type="predicted"/>
<reference evidence="2" key="1">
    <citation type="journal article" date="2021" name="Proc. Natl. Acad. Sci. U.S.A.">
        <title>A Catalog of Tens of Thousands of Viruses from Human Metagenomes Reveals Hidden Associations with Chronic Diseases.</title>
        <authorList>
            <person name="Tisza M.J."/>
            <person name="Buck C.B."/>
        </authorList>
    </citation>
    <scope>NUCLEOTIDE SEQUENCE</scope>
    <source>
        <strain evidence="2">CtLkp13</strain>
    </source>
</reference>
<accession>A0A8S5LSV0</accession>
<name>A0A8S5LSV0_9CAUD</name>
<protein>
    <submittedName>
        <fullName evidence="2">Uncharacterized protein</fullName>
    </submittedName>
</protein>
<sequence length="30" mass="3345">MPIMVAVILFFSISLPIIPVLYDITLLIAK</sequence>
<organism evidence="2">
    <name type="scientific">Siphoviridae sp. ctLkp13</name>
    <dbReference type="NCBI Taxonomy" id="2826252"/>
    <lineage>
        <taxon>Viruses</taxon>
        <taxon>Duplodnaviria</taxon>
        <taxon>Heunggongvirae</taxon>
        <taxon>Uroviricota</taxon>
        <taxon>Caudoviricetes</taxon>
    </lineage>
</organism>
<feature type="transmembrane region" description="Helical" evidence="1">
    <location>
        <begin position="6"/>
        <end position="29"/>
    </location>
</feature>
<evidence type="ECO:0000313" key="2">
    <source>
        <dbReference type="EMBL" id="DAD73046.1"/>
    </source>
</evidence>
<keyword evidence="1" id="KW-0812">Transmembrane</keyword>
<keyword evidence="1" id="KW-0472">Membrane</keyword>
<keyword evidence="1" id="KW-1133">Transmembrane helix</keyword>
<evidence type="ECO:0000256" key="1">
    <source>
        <dbReference type="SAM" id="Phobius"/>
    </source>
</evidence>